<evidence type="ECO:0000313" key="3">
    <source>
        <dbReference type="Proteomes" id="UP000315295"/>
    </source>
</evidence>
<proteinExistence type="predicted"/>
<dbReference type="Pfam" id="PF22936">
    <property type="entry name" value="Pol_BBD"/>
    <property type="match status" value="1"/>
</dbReference>
<dbReference type="InterPro" id="IPR054722">
    <property type="entry name" value="PolX-like_BBD"/>
</dbReference>
<dbReference type="Proteomes" id="UP000315295">
    <property type="component" value="Unassembled WGS sequence"/>
</dbReference>
<evidence type="ECO:0000259" key="1">
    <source>
        <dbReference type="Pfam" id="PF22936"/>
    </source>
</evidence>
<feature type="domain" description="Retrovirus-related Pol polyprotein from transposon TNT 1-94-like beta-barrel" evidence="1">
    <location>
        <begin position="70"/>
        <end position="151"/>
    </location>
</feature>
<dbReference type="EMBL" id="VIEB01000564">
    <property type="protein sequence ID" value="TQD86450.1"/>
    <property type="molecule type" value="Genomic_DNA"/>
</dbReference>
<dbReference type="PANTHER" id="PTHR47592">
    <property type="entry name" value="PBF68 PROTEIN"/>
    <property type="match status" value="1"/>
</dbReference>
<name>A0A540LJ10_MALBA</name>
<organism evidence="2 3">
    <name type="scientific">Malus baccata</name>
    <name type="common">Siberian crab apple</name>
    <name type="synonym">Pyrus baccata</name>
    <dbReference type="NCBI Taxonomy" id="106549"/>
    <lineage>
        <taxon>Eukaryota</taxon>
        <taxon>Viridiplantae</taxon>
        <taxon>Streptophyta</taxon>
        <taxon>Embryophyta</taxon>
        <taxon>Tracheophyta</taxon>
        <taxon>Spermatophyta</taxon>
        <taxon>Magnoliopsida</taxon>
        <taxon>eudicotyledons</taxon>
        <taxon>Gunneridae</taxon>
        <taxon>Pentapetalae</taxon>
        <taxon>rosids</taxon>
        <taxon>fabids</taxon>
        <taxon>Rosales</taxon>
        <taxon>Rosaceae</taxon>
        <taxon>Amygdaloideae</taxon>
        <taxon>Maleae</taxon>
        <taxon>Malus</taxon>
    </lineage>
</organism>
<reference evidence="2 3" key="1">
    <citation type="journal article" date="2019" name="G3 (Bethesda)">
        <title>Sequencing of a Wild Apple (Malus baccata) Genome Unravels the Differences Between Cultivated and Wild Apple Species Regarding Disease Resistance and Cold Tolerance.</title>
        <authorList>
            <person name="Chen X."/>
        </authorList>
    </citation>
    <scope>NUCLEOTIDE SEQUENCE [LARGE SCALE GENOMIC DNA]</scope>
    <source>
        <strain evidence="3">cv. Shandingzi</strain>
        <tissue evidence="2">Leaves</tissue>
    </source>
</reference>
<dbReference type="PANTHER" id="PTHR47592:SF27">
    <property type="entry name" value="OS08G0421700 PROTEIN"/>
    <property type="match status" value="1"/>
</dbReference>
<keyword evidence="3" id="KW-1185">Reference proteome</keyword>
<gene>
    <name evidence="2" type="ORF">C1H46_027939</name>
</gene>
<accession>A0A540LJ10</accession>
<protein>
    <recommendedName>
        <fullName evidence="1">Retrovirus-related Pol polyprotein from transposon TNT 1-94-like beta-barrel domain-containing protein</fullName>
    </recommendedName>
</protein>
<evidence type="ECO:0000313" key="2">
    <source>
        <dbReference type="EMBL" id="TQD86450.1"/>
    </source>
</evidence>
<comment type="caution">
    <text evidence="2">The sequence shown here is derived from an EMBL/GenBank/DDBJ whole genome shotgun (WGS) entry which is preliminary data.</text>
</comment>
<dbReference type="AlphaFoldDB" id="A0A540LJ10"/>
<sequence>MKSSTSGIKIEVDLGKSGFGKWGDACSHCGKLDHTHKDCTLLKNNVGAADTIEVINDALFLSVDSPLESWIFSTAAEFHCSPHKGIFEKYTAGNYGKAYFGLNNSSLDIVGKGDVRVKLPSGARWIIHNVKHIPGLARNLISVGQLGKEGYALQMSSGSWKVLKAGELLFTYEFELIPNFVSFVTSSRD</sequence>